<gene>
    <name evidence="2" type="ORF">ENO26_04615</name>
</gene>
<comment type="caution">
    <text evidence="2">The sequence shown here is derived from an EMBL/GenBank/DDBJ whole genome shotgun (WGS) entry which is preliminary data.</text>
</comment>
<protein>
    <submittedName>
        <fullName evidence="2">Uncharacterized protein</fullName>
    </submittedName>
</protein>
<feature type="transmembrane region" description="Helical" evidence="1">
    <location>
        <begin position="7"/>
        <end position="32"/>
    </location>
</feature>
<sequence length="295" mass="33905">MNRDRVAIYMFIVLIILISLILYISIANFYWYRLEGSSITTSTTSTLYTYTSTTDIGNQVNTDTSAEGFKLRVVYVVLPLKNFTKLHNLVKASAVLVAPCYVEGVFDLPRVIPRKFKPSLYPSLRAVLLEPDIGDGYLGEEDYIIINLPMLENLCHNITSRCEWHELAYRMGFLYRYLVTLKPELKIFTDRGIEVLNTSITIAIYYTYSKPFIDSGIPFDVQQTLSIGDAVGLERPSEPLAMKIEYNSIEEIENKSIEAWRKAEKASEIWNNWLNELHKKLEELELDKYIAILNG</sequence>
<proteinExistence type="predicted"/>
<organism evidence="2">
    <name type="scientific">Ignisphaera aggregans</name>
    <dbReference type="NCBI Taxonomy" id="334771"/>
    <lineage>
        <taxon>Archaea</taxon>
        <taxon>Thermoproteota</taxon>
        <taxon>Thermoprotei</taxon>
        <taxon>Desulfurococcales</taxon>
        <taxon>Desulfurococcaceae</taxon>
        <taxon>Ignisphaera</taxon>
    </lineage>
</organism>
<keyword evidence="1" id="KW-0812">Transmembrane</keyword>
<name>A0A7J2U3D6_9CREN</name>
<evidence type="ECO:0000313" key="2">
    <source>
        <dbReference type="EMBL" id="HEM66837.1"/>
    </source>
</evidence>
<keyword evidence="1" id="KW-1133">Transmembrane helix</keyword>
<dbReference type="AlphaFoldDB" id="A0A7J2U3D6"/>
<accession>A0A7J2U3D6</accession>
<keyword evidence="1" id="KW-0472">Membrane</keyword>
<evidence type="ECO:0000256" key="1">
    <source>
        <dbReference type="SAM" id="Phobius"/>
    </source>
</evidence>
<reference evidence="2" key="1">
    <citation type="journal article" date="2020" name="mSystems">
        <title>Genome- and Community-Level Interaction Insights into Carbon Utilization and Element Cycling Functions of Hydrothermarchaeota in Hydrothermal Sediment.</title>
        <authorList>
            <person name="Zhou Z."/>
            <person name="Liu Y."/>
            <person name="Xu W."/>
            <person name="Pan J."/>
            <person name="Luo Z.H."/>
            <person name="Li M."/>
        </authorList>
    </citation>
    <scope>NUCLEOTIDE SEQUENCE [LARGE SCALE GENOMIC DNA]</scope>
    <source>
        <strain evidence="2">SpSt-125</strain>
    </source>
</reference>
<dbReference type="EMBL" id="DSEU01000030">
    <property type="protein sequence ID" value="HEM66837.1"/>
    <property type="molecule type" value="Genomic_DNA"/>
</dbReference>